<reference evidence="2 3" key="3">
    <citation type="journal article" date="2020" name="Int. J. Syst. Evol. Microbiol.">
        <title>Corynebacterium silvaticum sp. nov., a unique group of NTTB corynebacteria in wild boar and roe deer.</title>
        <authorList>
            <person name="Dangel A."/>
            <person name="Berger A."/>
            <person name="Rau J."/>
            <person name="Eisenberg T."/>
            <person name="Kampfer P."/>
            <person name="Margos G."/>
            <person name="Contzen M."/>
            <person name="Busse H.J."/>
            <person name="Konrad R."/>
            <person name="Peters M."/>
            <person name="Sting R."/>
            <person name="Sing A."/>
        </authorList>
    </citation>
    <scope>NUCLEOTIDE SEQUENCE [LARGE SCALE GENOMIC DNA]</scope>
    <source>
        <strain evidence="2 3">PO100/5</strain>
    </source>
</reference>
<dbReference type="PROSITE" id="PS50966">
    <property type="entry name" value="ZF_SWIM"/>
    <property type="match status" value="1"/>
</dbReference>
<dbReference type="AlphaFoldDB" id="A0A7Y4P8V6"/>
<dbReference type="OrthoDB" id="188274at2"/>
<evidence type="ECO:0000256" key="1">
    <source>
        <dbReference type="PROSITE-ProRule" id="PRU00325"/>
    </source>
</evidence>
<dbReference type="GO" id="GO:0008270">
    <property type="term" value="F:zinc ion binding"/>
    <property type="evidence" value="ECO:0007669"/>
    <property type="project" value="UniProtKB-KW"/>
</dbReference>
<accession>A0A7Y4P8V6</accession>
<keyword evidence="3" id="KW-1185">Reference proteome</keyword>
<dbReference type="PANTHER" id="PTHR38133:SF1">
    <property type="entry name" value="SLR1429 PROTEIN"/>
    <property type="match status" value="1"/>
</dbReference>
<name>A0A7Y4P8V6_9CORY</name>
<dbReference type="KEGG" id="csil:CBE74_04985"/>
<evidence type="ECO:0000313" key="2">
    <source>
        <dbReference type="EMBL" id="ARU45951.1"/>
    </source>
</evidence>
<reference evidence="2 3" key="1">
    <citation type="journal article" date="2014" name="BMC Vet. Res.">
        <title>First report of Corynebacterium pseudotuberculosis from caseous lymphadenitis lesions in Black Alentejano pig (Sus scrofa domesticus).</title>
        <authorList>
            <person name="Oliveira M."/>
            <person name="Barroco C."/>
            <person name="Mottola C."/>
            <person name="Santos R."/>
            <person name="Lemsaddek A."/>
            <person name="Tavares L."/>
            <person name="Semedo-Lemsaddek T."/>
        </authorList>
    </citation>
    <scope>NUCLEOTIDE SEQUENCE [LARGE SCALE GENOMIC DNA]</scope>
    <source>
        <strain evidence="2 3">PO100/5</strain>
    </source>
</reference>
<dbReference type="RefSeq" id="WP_087453780.1">
    <property type="nucleotide sequence ID" value="NZ_CP021417.2"/>
</dbReference>
<sequence length="261" mass="29060">MPQRPSKDNVIYANFGAKKRVSSPEELPDLRETTQFNAVARKVRDLVHHHTDQGRLKRGRDYARNNNVLNLKLDGSTISANVVGSQNEPFRVTISLPYRDTDDLAAVTAELAELPNGIKRAKAGKLSEDVAETLIGSSAQFWCDCPDHVVCCKHAVAVAYAAADRLEAEPLLAFELRGLDLLKLEQSLTMQARSISERNVKSHFWDGKTLPDLPSPKKAPALEDSDESLLRKAMRLVSLTSIDELKAVADIEDLYYHLTRE</sequence>
<organism evidence="2 3">
    <name type="scientific">Corynebacterium silvaticum</name>
    <dbReference type="NCBI Taxonomy" id="2320431"/>
    <lineage>
        <taxon>Bacteria</taxon>
        <taxon>Bacillati</taxon>
        <taxon>Actinomycetota</taxon>
        <taxon>Actinomycetes</taxon>
        <taxon>Mycobacteriales</taxon>
        <taxon>Corynebacteriaceae</taxon>
        <taxon>Corynebacterium</taxon>
    </lineage>
</organism>
<evidence type="ECO:0000313" key="3">
    <source>
        <dbReference type="Proteomes" id="UP000195652"/>
    </source>
</evidence>
<dbReference type="PANTHER" id="PTHR38133">
    <property type="entry name" value="SLR1429 PROTEIN"/>
    <property type="match status" value="1"/>
</dbReference>
<dbReference type="InterPro" id="IPR007527">
    <property type="entry name" value="Znf_SWIM"/>
</dbReference>
<reference evidence="2 3" key="2">
    <citation type="journal article" date="2020" name="Antonie Van Leeuwenhoek">
        <title>Phylogenomic characterisation of a novel corynebacterial species pathogenic to animals.</title>
        <authorList>
            <person name="Moller J."/>
            <person name="Musella L."/>
            <person name="Melnikov V."/>
            <person name="Geissdorfer W."/>
            <person name="Burkovski A."/>
            <person name="Sangal V."/>
        </authorList>
    </citation>
    <scope>NUCLEOTIDE SEQUENCE [LARGE SCALE GENOMIC DNA]</scope>
    <source>
        <strain evidence="2 3">PO100/5</strain>
    </source>
</reference>
<dbReference type="Proteomes" id="UP000195652">
    <property type="component" value="Chromosome"/>
</dbReference>
<dbReference type="GeneID" id="75007615"/>
<proteinExistence type="predicted"/>
<reference evidence="2 3" key="4">
    <citation type="journal article" date="2020" name="PLoS ONE">
        <title>Taxonomic classification of strain PO100/5 shows a broader geographic distribution and genetic markers of the recently described Corynebacterium silvaticum.</title>
        <authorList>
            <person name="Viana M.V.C."/>
            <person name="Profeta R."/>
            <person name="da Silva A.L."/>
            <person name="Hurtado R."/>
            <person name="Cerqueira J.C."/>
            <person name="Ribeiro B.F.S."/>
            <person name="Almeida M.O."/>
            <person name="Morais-Rodrigues F."/>
            <person name="Soares S.C."/>
            <person name="Oliveira M."/>
            <person name="Tavares L."/>
            <person name="Figueiredo H."/>
            <person name="Wattam A.R."/>
            <person name="Barh D."/>
            <person name="Ghosh P."/>
            <person name="Silva A."/>
            <person name="Azevedo V."/>
        </authorList>
    </citation>
    <scope>NUCLEOTIDE SEQUENCE [LARGE SCALE GENOMIC DNA]</scope>
    <source>
        <strain evidence="2 3">PO100/5</strain>
    </source>
</reference>
<dbReference type="EMBL" id="CP021417">
    <property type="protein sequence ID" value="ARU45951.1"/>
    <property type="molecule type" value="Genomic_DNA"/>
</dbReference>
<gene>
    <name evidence="2" type="ORF">CBE74_04985</name>
</gene>
<keyword evidence="1" id="KW-0479">Metal-binding</keyword>
<keyword evidence="1" id="KW-0862">Zinc</keyword>
<keyword evidence="1" id="KW-0863">Zinc-finger</keyword>
<protein>
    <submittedName>
        <fullName evidence="2">Uncharacterized protein</fullName>
    </submittedName>
</protein>